<evidence type="ECO:0000256" key="9">
    <source>
        <dbReference type="ARBA" id="ARBA00022989"/>
    </source>
</evidence>
<keyword evidence="6" id="KW-0547">Nucleotide-binding</keyword>
<keyword evidence="11 12" id="KW-0472">Membrane</keyword>
<dbReference type="InterPro" id="IPR050640">
    <property type="entry name" value="Bact_2-comp_sensor_kinase"/>
</dbReference>
<dbReference type="SMART" id="SM00387">
    <property type="entry name" value="HATPase_c"/>
    <property type="match status" value="1"/>
</dbReference>
<dbReference type="GO" id="GO:0016301">
    <property type="term" value="F:kinase activity"/>
    <property type="evidence" value="ECO:0007669"/>
    <property type="project" value="UniProtKB-KW"/>
</dbReference>
<dbReference type="InterPro" id="IPR003594">
    <property type="entry name" value="HATPase_dom"/>
</dbReference>
<evidence type="ECO:0000313" key="14">
    <source>
        <dbReference type="EMBL" id="UVI27446.1"/>
    </source>
</evidence>
<dbReference type="PANTHER" id="PTHR34220:SF11">
    <property type="entry name" value="SENSOR PROTEIN KINASE HPTS"/>
    <property type="match status" value="1"/>
</dbReference>
<evidence type="ECO:0000256" key="6">
    <source>
        <dbReference type="ARBA" id="ARBA00022741"/>
    </source>
</evidence>
<dbReference type="InterPro" id="IPR036890">
    <property type="entry name" value="HATPase_C_sf"/>
</dbReference>
<dbReference type="Pfam" id="PF06580">
    <property type="entry name" value="His_kinase"/>
    <property type="match status" value="1"/>
</dbReference>
<dbReference type="Pfam" id="PF00672">
    <property type="entry name" value="HAMP"/>
    <property type="match status" value="1"/>
</dbReference>
<feature type="domain" description="HAMP" evidence="13">
    <location>
        <begin position="336"/>
        <end position="388"/>
    </location>
</feature>
<name>A0ABY5S0S2_9BACL</name>
<keyword evidence="5 12" id="KW-0812">Transmembrane</keyword>
<evidence type="ECO:0000313" key="15">
    <source>
        <dbReference type="Proteomes" id="UP001057877"/>
    </source>
</evidence>
<dbReference type="CDD" id="cd06225">
    <property type="entry name" value="HAMP"/>
    <property type="match status" value="1"/>
</dbReference>
<evidence type="ECO:0000256" key="12">
    <source>
        <dbReference type="SAM" id="Phobius"/>
    </source>
</evidence>
<evidence type="ECO:0000256" key="7">
    <source>
        <dbReference type="ARBA" id="ARBA00022777"/>
    </source>
</evidence>
<keyword evidence="8" id="KW-0067">ATP-binding</keyword>
<dbReference type="RefSeq" id="WP_258383534.1">
    <property type="nucleotide sequence ID" value="NZ_CP091430.1"/>
</dbReference>
<dbReference type="Proteomes" id="UP001057877">
    <property type="component" value="Chromosome"/>
</dbReference>
<keyword evidence="15" id="KW-1185">Reference proteome</keyword>
<sequence length="619" mass="69618">MKQIPRFDNWIHAFLRNANIQNRLMISFILLSILPLSLTGFIAYHKSSREMDAKTESYLIQMLNEVSKNISAKMEKVEAAADEVYLSKIVQNNLQLYNGQTDEDTVKLKYEVNSYLSDKFSIVEDVQLAEIFDTVGNVFTGIVSQESAGVHYQASIAQVFPHLRQLAVAHKGANIWMLPPFKDETGSVLIVREIKSLITDKEVATLVVAVRSRFLLNAFSNIDIGKDAHIVVTTINGKIVASPLEDAEASARSASNLAVQLVSNERTGSKRAFDVTLDQRKELAVYAPIDKTDWYLISWVPYAFLNAESRKLGYTIMLITGLCFACAIYLSAVISRSISKPLKKLIRAMDAAKEGDFTNSIRDIHRDELAVVSGNFDRMVDEIRNLLFNVKQQEDQKRLAELKALQAQINPHFLSNTLNTVRWLAQKQKANNIDCLVTSLIQMLHVAMGKGGDLITLREEIDYLQHYANIQKYRYFDLFELYFEIDESILDCRILKFMLQPFVENSLIHGIAGKRGQGVIMVKGYEEEGRIRITITDDGIGMTEDEMAAIRNEASSEGRKRIGGMGIRNVDDRIKLFFGDSYGIYMTSLVGMYTTVEVIVPILKSEEAQNEDAQSAAGG</sequence>
<evidence type="ECO:0000256" key="3">
    <source>
        <dbReference type="ARBA" id="ARBA00022553"/>
    </source>
</evidence>
<evidence type="ECO:0000256" key="11">
    <source>
        <dbReference type="ARBA" id="ARBA00023136"/>
    </source>
</evidence>
<proteinExistence type="predicted"/>
<dbReference type="EMBL" id="CP091430">
    <property type="protein sequence ID" value="UVI27446.1"/>
    <property type="molecule type" value="Genomic_DNA"/>
</dbReference>
<keyword evidence="3" id="KW-0597">Phosphoprotein</keyword>
<dbReference type="InterPro" id="IPR003660">
    <property type="entry name" value="HAMP_dom"/>
</dbReference>
<evidence type="ECO:0000256" key="4">
    <source>
        <dbReference type="ARBA" id="ARBA00022679"/>
    </source>
</evidence>
<evidence type="ECO:0000256" key="8">
    <source>
        <dbReference type="ARBA" id="ARBA00022840"/>
    </source>
</evidence>
<organism evidence="14 15">
    <name type="scientific">Paenibacillus spongiae</name>
    <dbReference type="NCBI Taxonomy" id="2909671"/>
    <lineage>
        <taxon>Bacteria</taxon>
        <taxon>Bacillati</taxon>
        <taxon>Bacillota</taxon>
        <taxon>Bacilli</taxon>
        <taxon>Bacillales</taxon>
        <taxon>Paenibacillaceae</taxon>
        <taxon>Paenibacillus</taxon>
    </lineage>
</organism>
<protein>
    <submittedName>
        <fullName evidence="14">Sensor histidine kinase</fullName>
    </submittedName>
</protein>
<dbReference type="Gene3D" id="3.30.565.10">
    <property type="entry name" value="Histidine kinase-like ATPase, C-terminal domain"/>
    <property type="match status" value="1"/>
</dbReference>
<accession>A0ABY5S0S2</accession>
<keyword evidence="4" id="KW-0808">Transferase</keyword>
<keyword evidence="7 14" id="KW-0418">Kinase</keyword>
<dbReference type="Pfam" id="PF02518">
    <property type="entry name" value="HATPase_c"/>
    <property type="match status" value="1"/>
</dbReference>
<dbReference type="PANTHER" id="PTHR34220">
    <property type="entry name" value="SENSOR HISTIDINE KINASE YPDA"/>
    <property type="match status" value="1"/>
</dbReference>
<dbReference type="SUPFAM" id="SSF158472">
    <property type="entry name" value="HAMP domain-like"/>
    <property type="match status" value="1"/>
</dbReference>
<evidence type="ECO:0000256" key="5">
    <source>
        <dbReference type="ARBA" id="ARBA00022692"/>
    </source>
</evidence>
<gene>
    <name evidence="14" type="ORF">L1F29_18420</name>
</gene>
<evidence type="ECO:0000256" key="2">
    <source>
        <dbReference type="ARBA" id="ARBA00022475"/>
    </source>
</evidence>
<keyword evidence="10" id="KW-0902">Two-component regulatory system</keyword>
<keyword evidence="2" id="KW-1003">Cell membrane</keyword>
<dbReference type="SMART" id="SM00304">
    <property type="entry name" value="HAMP"/>
    <property type="match status" value="1"/>
</dbReference>
<keyword evidence="9 12" id="KW-1133">Transmembrane helix</keyword>
<dbReference type="PROSITE" id="PS50885">
    <property type="entry name" value="HAMP"/>
    <property type="match status" value="1"/>
</dbReference>
<dbReference type="Gene3D" id="6.10.340.10">
    <property type="match status" value="1"/>
</dbReference>
<reference evidence="14" key="1">
    <citation type="submission" date="2022-01" db="EMBL/GenBank/DDBJ databases">
        <title>Paenibacillus spongiae sp. nov., isolated from marine sponge.</title>
        <authorList>
            <person name="Li Z."/>
            <person name="Zhang M."/>
        </authorList>
    </citation>
    <scope>NUCLEOTIDE SEQUENCE</scope>
    <source>
        <strain evidence="14">PHS-Z3</strain>
    </source>
</reference>
<evidence type="ECO:0000256" key="1">
    <source>
        <dbReference type="ARBA" id="ARBA00004651"/>
    </source>
</evidence>
<evidence type="ECO:0000256" key="10">
    <source>
        <dbReference type="ARBA" id="ARBA00023012"/>
    </source>
</evidence>
<dbReference type="SUPFAM" id="SSF55874">
    <property type="entry name" value="ATPase domain of HSP90 chaperone/DNA topoisomerase II/histidine kinase"/>
    <property type="match status" value="1"/>
</dbReference>
<dbReference type="Gene3D" id="3.30.450.20">
    <property type="entry name" value="PAS domain"/>
    <property type="match status" value="1"/>
</dbReference>
<comment type="subcellular location">
    <subcellularLocation>
        <location evidence="1">Cell membrane</location>
        <topology evidence="1">Multi-pass membrane protein</topology>
    </subcellularLocation>
</comment>
<dbReference type="InterPro" id="IPR010559">
    <property type="entry name" value="Sig_transdc_His_kin_internal"/>
</dbReference>
<evidence type="ECO:0000259" key="13">
    <source>
        <dbReference type="PROSITE" id="PS50885"/>
    </source>
</evidence>
<feature type="transmembrane region" description="Helical" evidence="12">
    <location>
        <begin position="24"/>
        <end position="44"/>
    </location>
</feature>
<feature type="transmembrane region" description="Helical" evidence="12">
    <location>
        <begin position="312"/>
        <end position="334"/>
    </location>
</feature>